<keyword evidence="3" id="KW-1185">Reference proteome</keyword>
<feature type="transmembrane region" description="Helical" evidence="1">
    <location>
        <begin position="35"/>
        <end position="55"/>
    </location>
</feature>
<organism evidence="2 3">
    <name type="scientific">Pseudoduganella violacea</name>
    <dbReference type="NCBI Taxonomy" id="1715466"/>
    <lineage>
        <taxon>Bacteria</taxon>
        <taxon>Pseudomonadati</taxon>
        <taxon>Pseudomonadota</taxon>
        <taxon>Betaproteobacteria</taxon>
        <taxon>Burkholderiales</taxon>
        <taxon>Oxalobacteraceae</taxon>
        <taxon>Telluria group</taxon>
        <taxon>Pseudoduganella</taxon>
    </lineage>
</organism>
<protein>
    <submittedName>
        <fullName evidence="2">Uncharacterized protein</fullName>
    </submittedName>
</protein>
<dbReference type="Proteomes" id="UP000541535">
    <property type="component" value="Unassembled WGS sequence"/>
</dbReference>
<proteinExistence type="predicted"/>
<reference evidence="2 3" key="1">
    <citation type="submission" date="2020-08" db="EMBL/GenBank/DDBJ databases">
        <title>Genomic Encyclopedia of Type Strains, Phase III (KMG-III): the genomes of soil and plant-associated and newly described type strains.</title>
        <authorList>
            <person name="Whitman W."/>
        </authorList>
    </citation>
    <scope>NUCLEOTIDE SEQUENCE [LARGE SCALE GENOMIC DNA]</scope>
    <source>
        <strain evidence="2 3">CECT 8897</strain>
    </source>
</reference>
<gene>
    <name evidence="2" type="ORF">FHS03_005234</name>
</gene>
<comment type="caution">
    <text evidence="2">The sequence shown here is derived from an EMBL/GenBank/DDBJ whole genome shotgun (WGS) entry which is preliminary data.</text>
</comment>
<name>A0A7W5FWT5_9BURK</name>
<keyword evidence="1" id="KW-0812">Transmembrane</keyword>
<evidence type="ECO:0000313" key="3">
    <source>
        <dbReference type="Proteomes" id="UP000541535"/>
    </source>
</evidence>
<dbReference type="EMBL" id="JACHXD010000024">
    <property type="protein sequence ID" value="MBB3122137.1"/>
    <property type="molecule type" value="Genomic_DNA"/>
</dbReference>
<keyword evidence="1" id="KW-1133">Transmembrane helix</keyword>
<keyword evidence="1" id="KW-0472">Membrane</keyword>
<evidence type="ECO:0000256" key="1">
    <source>
        <dbReference type="SAM" id="Phobius"/>
    </source>
</evidence>
<sequence length="69" mass="7777">MSAAMKRTLARWVHILLGVPVIGYVYTPFEALPGFAHLVRYIYLPALVLAGLWMWKGHAIKRILTGRTA</sequence>
<dbReference type="AlphaFoldDB" id="A0A7W5FWT5"/>
<evidence type="ECO:0000313" key="2">
    <source>
        <dbReference type="EMBL" id="MBB3122137.1"/>
    </source>
</evidence>
<dbReference type="RefSeq" id="WP_050407744.1">
    <property type="nucleotide sequence ID" value="NZ_JACHXD010000024.1"/>
</dbReference>
<feature type="transmembrane region" description="Helical" evidence="1">
    <location>
        <begin position="12"/>
        <end position="29"/>
    </location>
</feature>
<accession>A0A7W5FWT5</accession>